<dbReference type="Proteomes" id="UP000253495">
    <property type="component" value="Unassembled WGS sequence"/>
</dbReference>
<sequence>MESAMRDSDLFAEFIKRLKSDSEVRVNDDKMFVDLFTWEEENLDPPIRLHVSPAILGLHLRKMESAGGEVFPNVEPIIGALQLFFVHIMETIATRRQGDNDLVVVGEDGPLLAVRSNDLHGGPGGIDQ</sequence>
<keyword evidence="2" id="KW-1185">Reference proteome</keyword>
<protein>
    <submittedName>
        <fullName evidence="1">Uncharacterized protein</fullName>
    </submittedName>
</protein>
<reference evidence="1 2" key="1">
    <citation type="submission" date="2018-07" db="EMBL/GenBank/DDBJ databases">
        <title>Genomic Encyclopedia of Type Strains, Phase III (KMG-III): the genomes of soil and plant-associated and newly described type strains.</title>
        <authorList>
            <person name="Whitman W."/>
        </authorList>
    </citation>
    <scope>NUCLEOTIDE SEQUENCE [LARGE SCALE GENOMIC DNA]</scope>
    <source>
        <strain evidence="1 2">CECT 8575</strain>
    </source>
</reference>
<name>A0A368VEX0_9ACTN</name>
<evidence type="ECO:0000313" key="1">
    <source>
        <dbReference type="EMBL" id="RCW38820.1"/>
    </source>
</evidence>
<organism evidence="1 2">
    <name type="scientific">Halopolyspora algeriensis</name>
    <dbReference type="NCBI Taxonomy" id="1500506"/>
    <lineage>
        <taxon>Bacteria</taxon>
        <taxon>Bacillati</taxon>
        <taxon>Actinomycetota</taxon>
        <taxon>Actinomycetes</taxon>
        <taxon>Actinomycetes incertae sedis</taxon>
        <taxon>Halopolyspora</taxon>
    </lineage>
</organism>
<evidence type="ECO:0000313" key="2">
    <source>
        <dbReference type="Proteomes" id="UP000253495"/>
    </source>
</evidence>
<comment type="caution">
    <text evidence="1">The sequence shown here is derived from an EMBL/GenBank/DDBJ whole genome shotgun (WGS) entry which is preliminary data.</text>
</comment>
<dbReference type="EMBL" id="QPJC01000019">
    <property type="protein sequence ID" value="RCW38820.1"/>
    <property type="molecule type" value="Genomic_DNA"/>
</dbReference>
<proteinExistence type="predicted"/>
<accession>A0A368VEX0</accession>
<gene>
    <name evidence="1" type="ORF">DFQ14_11924</name>
</gene>
<dbReference type="AlphaFoldDB" id="A0A368VEX0"/>